<dbReference type="PANTHER" id="PTHR48111">
    <property type="entry name" value="REGULATOR OF RPOS"/>
    <property type="match status" value="1"/>
</dbReference>
<dbReference type="Pfam" id="PF00072">
    <property type="entry name" value="Response_reg"/>
    <property type="match status" value="1"/>
</dbReference>
<evidence type="ECO:0000256" key="4">
    <source>
        <dbReference type="SAM" id="MobiDB-lite"/>
    </source>
</evidence>
<dbReference type="InterPro" id="IPR001867">
    <property type="entry name" value="OmpR/PhoB-type_DNA-bd"/>
</dbReference>
<dbReference type="SUPFAM" id="SSF52172">
    <property type="entry name" value="CheY-like"/>
    <property type="match status" value="1"/>
</dbReference>
<feature type="domain" description="OmpR/PhoB-type" evidence="6">
    <location>
        <begin position="154"/>
        <end position="252"/>
    </location>
</feature>
<dbReference type="SMART" id="SM00862">
    <property type="entry name" value="Trans_reg_C"/>
    <property type="match status" value="1"/>
</dbReference>
<keyword evidence="8" id="KW-1185">Reference proteome</keyword>
<gene>
    <name evidence="7" type="ORF">GCM10010528_01390</name>
</gene>
<sequence length="255" mass="28080">MPPTPGDATTSVGVGVGSGTSQHPAGTLKDMRILLVEDDHNVAETVRRMMVAEGWVVDVVHTGNDGWEKGMSETFDIIVLDIMLPGRNGYEIVRDLRAAQVWTPILMLTAKDGEYDQADAFDFGADDYLTKPFSFVVLTARLRALARRTAPERPAVLAAGDLTLDPAAHIAKRGDTALTLTPREFSLLAYLLRHKGEVVTKTEILDGVWDINFHGDENVVEVYISYLRRRIDQPFDRKAIETVRGVGYRLSADGG</sequence>
<dbReference type="EMBL" id="BAAAVS010000001">
    <property type="protein sequence ID" value="GAA3023055.1"/>
    <property type="molecule type" value="Genomic_DNA"/>
</dbReference>
<evidence type="ECO:0000256" key="1">
    <source>
        <dbReference type="ARBA" id="ARBA00023125"/>
    </source>
</evidence>
<evidence type="ECO:0000256" key="3">
    <source>
        <dbReference type="PROSITE-ProRule" id="PRU01091"/>
    </source>
</evidence>
<dbReference type="InterPro" id="IPR036388">
    <property type="entry name" value="WH-like_DNA-bd_sf"/>
</dbReference>
<keyword evidence="1 3" id="KW-0238">DNA-binding</keyword>
<keyword evidence="2" id="KW-0597">Phosphoprotein</keyword>
<comment type="caution">
    <text evidence="7">The sequence shown here is derived from an EMBL/GenBank/DDBJ whole genome shotgun (WGS) entry which is preliminary data.</text>
</comment>
<dbReference type="Gene3D" id="3.40.50.2300">
    <property type="match status" value="1"/>
</dbReference>
<dbReference type="InterPro" id="IPR039420">
    <property type="entry name" value="WalR-like"/>
</dbReference>
<dbReference type="PANTHER" id="PTHR48111:SF36">
    <property type="entry name" value="TRANSCRIPTIONAL REGULATORY PROTEIN CUTR"/>
    <property type="match status" value="1"/>
</dbReference>
<dbReference type="InterPro" id="IPR011006">
    <property type="entry name" value="CheY-like_superfamily"/>
</dbReference>
<dbReference type="Proteomes" id="UP001501035">
    <property type="component" value="Unassembled WGS sequence"/>
</dbReference>
<dbReference type="PROSITE" id="PS51755">
    <property type="entry name" value="OMPR_PHOB"/>
    <property type="match status" value="1"/>
</dbReference>
<organism evidence="7 8">
    <name type="scientific">Gordonia defluvii</name>
    <dbReference type="NCBI Taxonomy" id="283718"/>
    <lineage>
        <taxon>Bacteria</taxon>
        <taxon>Bacillati</taxon>
        <taxon>Actinomycetota</taxon>
        <taxon>Actinomycetes</taxon>
        <taxon>Mycobacteriales</taxon>
        <taxon>Gordoniaceae</taxon>
        <taxon>Gordonia</taxon>
    </lineage>
</organism>
<evidence type="ECO:0000259" key="6">
    <source>
        <dbReference type="PROSITE" id="PS51755"/>
    </source>
</evidence>
<evidence type="ECO:0000256" key="2">
    <source>
        <dbReference type="PROSITE-ProRule" id="PRU00169"/>
    </source>
</evidence>
<dbReference type="Pfam" id="PF00486">
    <property type="entry name" value="Trans_reg_C"/>
    <property type="match status" value="1"/>
</dbReference>
<name>A0ABP6KX52_9ACTN</name>
<protein>
    <submittedName>
        <fullName evidence="7">Response regulator transcription factor</fullName>
    </submittedName>
</protein>
<dbReference type="Gene3D" id="1.10.10.10">
    <property type="entry name" value="Winged helix-like DNA-binding domain superfamily/Winged helix DNA-binding domain"/>
    <property type="match status" value="1"/>
</dbReference>
<reference evidence="8" key="1">
    <citation type="journal article" date="2019" name="Int. J. Syst. Evol. Microbiol.">
        <title>The Global Catalogue of Microorganisms (GCM) 10K type strain sequencing project: providing services to taxonomists for standard genome sequencing and annotation.</title>
        <authorList>
            <consortium name="The Broad Institute Genomics Platform"/>
            <consortium name="The Broad Institute Genome Sequencing Center for Infectious Disease"/>
            <person name="Wu L."/>
            <person name="Ma J."/>
        </authorList>
    </citation>
    <scope>NUCLEOTIDE SEQUENCE [LARGE SCALE GENOMIC DNA]</scope>
    <source>
        <strain evidence="8">JCM 14234</strain>
    </source>
</reference>
<feature type="DNA-binding region" description="OmpR/PhoB-type" evidence="3">
    <location>
        <begin position="154"/>
        <end position="252"/>
    </location>
</feature>
<dbReference type="InterPro" id="IPR001789">
    <property type="entry name" value="Sig_transdc_resp-reg_receiver"/>
</dbReference>
<evidence type="ECO:0000313" key="7">
    <source>
        <dbReference type="EMBL" id="GAA3023055.1"/>
    </source>
</evidence>
<feature type="domain" description="Response regulatory" evidence="5">
    <location>
        <begin position="32"/>
        <end position="146"/>
    </location>
</feature>
<dbReference type="SMART" id="SM00448">
    <property type="entry name" value="REC"/>
    <property type="match status" value="1"/>
</dbReference>
<accession>A0ABP6KX52</accession>
<dbReference type="PROSITE" id="PS50110">
    <property type="entry name" value="RESPONSE_REGULATORY"/>
    <property type="match status" value="1"/>
</dbReference>
<evidence type="ECO:0000313" key="8">
    <source>
        <dbReference type="Proteomes" id="UP001501035"/>
    </source>
</evidence>
<feature type="region of interest" description="Disordered" evidence="4">
    <location>
        <begin position="1"/>
        <end position="25"/>
    </location>
</feature>
<feature type="modified residue" description="4-aspartylphosphate" evidence="2">
    <location>
        <position position="81"/>
    </location>
</feature>
<dbReference type="CDD" id="cd00383">
    <property type="entry name" value="trans_reg_C"/>
    <property type="match status" value="1"/>
</dbReference>
<proteinExistence type="predicted"/>
<evidence type="ECO:0000259" key="5">
    <source>
        <dbReference type="PROSITE" id="PS50110"/>
    </source>
</evidence>